<feature type="domain" description="GST N-terminal" evidence="2">
    <location>
        <begin position="36"/>
        <end position="122"/>
    </location>
</feature>
<dbReference type="PANTHER" id="PTHR34386">
    <property type="entry name" value="GLUTAREDOXIN"/>
    <property type="match status" value="1"/>
</dbReference>
<evidence type="ECO:0000313" key="4">
    <source>
        <dbReference type="Proteomes" id="UP001597128"/>
    </source>
</evidence>
<dbReference type="InterPro" id="IPR011767">
    <property type="entry name" value="GLR_AS"/>
</dbReference>
<evidence type="ECO:0000259" key="2">
    <source>
        <dbReference type="PROSITE" id="PS50404"/>
    </source>
</evidence>
<sequence>MSHKLKFFLVGLGILLAMEWRGLLYYLAPAPDFGQGEVTLYATDWCPYCEKTRALLAQKQVPYKEYNIETSEQGRSQYQRLAGNGVPVLLIDGEVVRGYNEKTIVAALTQWQNRQTAEKQTK</sequence>
<dbReference type="CDD" id="cd02976">
    <property type="entry name" value="NrdH"/>
    <property type="match status" value="1"/>
</dbReference>
<dbReference type="PROSITE" id="PS51354">
    <property type="entry name" value="GLUTAREDOXIN_2"/>
    <property type="match status" value="1"/>
</dbReference>
<feature type="transmembrane region" description="Helical" evidence="1">
    <location>
        <begin position="7"/>
        <end position="28"/>
    </location>
</feature>
<dbReference type="InterPro" id="IPR036249">
    <property type="entry name" value="Thioredoxin-like_sf"/>
</dbReference>
<dbReference type="InterPro" id="IPR004045">
    <property type="entry name" value="Glutathione_S-Trfase_N"/>
</dbReference>
<organism evidence="3 4">
    <name type="scientific">Methylophilus luteus</name>
    <dbReference type="NCBI Taxonomy" id="640108"/>
    <lineage>
        <taxon>Bacteria</taxon>
        <taxon>Pseudomonadati</taxon>
        <taxon>Pseudomonadota</taxon>
        <taxon>Betaproteobacteria</taxon>
        <taxon>Nitrosomonadales</taxon>
        <taxon>Methylophilaceae</taxon>
        <taxon>Methylophilus</taxon>
    </lineage>
</organism>
<keyword evidence="1" id="KW-1133">Transmembrane helix</keyword>
<dbReference type="EMBL" id="JBHTKB010000002">
    <property type="protein sequence ID" value="MFD0914022.1"/>
    <property type="molecule type" value="Genomic_DNA"/>
</dbReference>
<reference evidence="4" key="1">
    <citation type="journal article" date="2019" name="Int. J. Syst. Evol. Microbiol.">
        <title>The Global Catalogue of Microorganisms (GCM) 10K type strain sequencing project: providing services to taxonomists for standard genome sequencing and annotation.</title>
        <authorList>
            <consortium name="The Broad Institute Genomics Platform"/>
            <consortium name="The Broad Institute Genome Sequencing Center for Infectious Disease"/>
            <person name="Wu L."/>
            <person name="Ma J."/>
        </authorList>
    </citation>
    <scope>NUCLEOTIDE SEQUENCE [LARGE SCALE GENOMIC DNA]</scope>
    <source>
        <strain evidence="4">CCUG 58412</strain>
    </source>
</reference>
<gene>
    <name evidence="3" type="ORF">ACFQ1Z_10725</name>
</gene>
<keyword evidence="1" id="KW-0472">Membrane</keyword>
<keyword evidence="1" id="KW-0812">Transmembrane</keyword>
<dbReference type="PROSITE" id="PS50404">
    <property type="entry name" value="GST_NTER"/>
    <property type="match status" value="1"/>
</dbReference>
<dbReference type="InterPro" id="IPR002109">
    <property type="entry name" value="Glutaredoxin"/>
</dbReference>
<evidence type="ECO:0000313" key="3">
    <source>
        <dbReference type="EMBL" id="MFD0914022.1"/>
    </source>
</evidence>
<proteinExistence type="predicted"/>
<comment type="caution">
    <text evidence="3">The sequence shown here is derived from an EMBL/GenBank/DDBJ whole genome shotgun (WGS) entry which is preliminary data.</text>
</comment>
<protein>
    <submittedName>
        <fullName evidence="3">Glutaredoxin family protein</fullName>
    </submittedName>
</protein>
<dbReference type="PANTHER" id="PTHR34386:SF1">
    <property type="entry name" value="GLUTAREDOXIN-LIKE PROTEIN NRDH"/>
    <property type="match status" value="1"/>
</dbReference>
<dbReference type="Gene3D" id="3.40.30.10">
    <property type="entry name" value="Glutaredoxin"/>
    <property type="match status" value="1"/>
</dbReference>
<dbReference type="SUPFAM" id="SSF52833">
    <property type="entry name" value="Thioredoxin-like"/>
    <property type="match status" value="1"/>
</dbReference>
<dbReference type="PROSITE" id="PS00195">
    <property type="entry name" value="GLUTAREDOXIN_1"/>
    <property type="match status" value="1"/>
</dbReference>
<dbReference type="Pfam" id="PF00462">
    <property type="entry name" value="Glutaredoxin"/>
    <property type="match status" value="1"/>
</dbReference>
<keyword evidence="4" id="KW-1185">Reference proteome</keyword>
<dbReference type="RefSeq" id="WP_379057544.1">
    <property type="nucleotide sequence ID" value="NZ_JBHTKB010000002.1"/>
</dbReference>
<accession>A0ABW3FC72</accession>
<dbReference type="Proteomes" id="UP001597128">
    <property type="component" value="Unassembled WGS sequence"/>
</dbReference>
<dbReference type="InterPro" id="IPR051548">
    <property type="entry name" value="Grx-like_ET"/>
</dbReference>
<name>A0ABW3FC72_9PROT</name>
<evidence type="ECO:0000256" key="1">
    <source>
        <dbReference type="SAM" id="Phobius"/>
    </source>
</evidence>